<dbReference type="InterPro" id="IPR002797">
    <property type="entry name" value="Polysacc_synth"/>
</dbReference>
<feature type="region of interest" description="Disordered" evidence="6">
    <location>
        <begin position="410"/>
        <end position="432"/>
    </location>
</feature>
<feature type="compositionally biased region" description="Basic and acidic residues" evidence="6">
    <location>
        <begin position="410"/>
        <end position="423"/>
    </location>
</feature>
<keyword evidence="9" id="KW-1185">Reference proteome</keyword>
<feature type="transmembrane region" description="Helical" evidence="7">
    <location>
        <begin position="326"/>
        <end position="348"/>
    </location>
</feature>
<evidence type="ECO:0000256" key="7">
    <source>
        <dbReference type="SAM" id="Phobius"/>
    </source>
</evidence>
<evidence type="ECO:0000256" key="6">
    <source>
        <dbReference type="SAM" id="MobiDB-lite"/>
    </source>
</evidence>
<evidence type="ECO:0000256" key="3">
    <source>
        <dbReference type="ARBA" id="ARBA00022692"/>
    </source>
</evidence>
<dbReference type="RefSeq" id="WP_050060372.1">
    <property type="nucleotide sequence ID" value="NZ_JACHEK010000010.1"/>
</dbReference>
<feature type="transmembrane region" description="Helical" evidence="7">
    <location>
        <begin position="381"/>
        <end position="399"/>
    </location>
</feature>
<dbReference type="PANTHER" id="PTHR30250:SF11">
    <property type="entry name" value="O-ANTIGEN TRANSPORTER-RELATED"/>
    <property type="match status" value="1"/>
</dbReference>
<feature type="transmembrane region" description="Helical" evidence="7">
    <location>
        <begin position="215"/>
        <end position="237"/>
    </location>
</feature>
<keyword evidence="3 7" id="KW-0812">Transmembrane</keyword>
<feature type="transmembrane region" description="Helical" evidence="7">
    <location>
        <begin position="249"/>
        <end position="269"/>
    </location>
</feature>
<proteinExistence type="predicted"/>
<dbReference type="Pfam" id="PF01943">
    <property type="entry name" value="Polysacc_synt"/>
    <property type="match status" value="1"/>
</dbReference>
<keyword evidence="4 7" id="KW-1133">Transmembrane helix</keyword>
<evidence type="ECO:0000313" key="9">
    <source>
        <dbReference type="Proteomes" id="UP000538666"/>
    </source>
</evidence>
<reference evidence="8 9" key="1">
    <citation type="submission" date="2020-08" db="EMBL/GenBank/DDBJ databases">
        <title>Genomic Encyclopedia of Type Strains, Phase IV (KMG-IV): sequencing the most valuable type-strain genomes for metagenomic binning, comparative biology and taxonomic classification.</title>
        <authorList>
            <person name="Goeker M."/>
        </authorList>
    </citation>
    <scope>NUCLEOTIDE SEQUENCE [LARGE SCALE GENOMIC DNA]</scope>
    <source>
        <strain evidence="8 9">DSM 103733</strain>
    </source>
</reference>
<dbReference type="OrthoDB" id="5240734at2"/>
<feature type="transmembrane region" description="Helical" evidence="7">
    <location>
        <begin position="289"/>
        <end position="306"/>
    </location>
</feature>
<gene>
    <name evidence="8" type="ORF">HNQ77_004571</name>
</gene>
<protein>
    <submittedName>
        <fullName evidence="8">O-antigen/teichoic acid export membrane protein</fullName>
    </submittedName>
</protein>
<name>A0A841JZ05_9BACT</name>
<dbReference type="AlphaFoldDB" id="A0A841JZ05"/>
<feature type="transmembrane region" description="Helical" evidence="7">
    <location>
        <begin position="355"/>
        <end position="375"/>
    </location>
</feature>
<feature type="transmembrane region" description="Helical" evidence="7">
    <location>
        <begin position="86"/>
        <end position="102"/>
    </location>
</feature>
<evidence type="ECO:0000256" key="4">
    <source>
        <dbReference type="ARBA" id="ARBA00022989"/>
    </source>
</evidence>
<dbReference type="InterPro" id="IPR050833">
    <property type="entry name" value="Poly_Biosynth_Transport"/>
</dbReference>
<keyword evidence="5 7" id="KW-0472">Membrane</keyword>
<accession>A0A841JZ05</accession>
<comment type="subcellular location">
    <subcellularLocation>
        <location evidence="1">Cell membrane</location>
        <topology evidence="1">Multi-pass membrane protein</topology>
    </subcellularLocation>
</comment>
<dbReference type="EMBL" id="JACHEK010000010">
    <property type="protein sequence ID" value="MBB6146592.1"/>
    <property type="molecule type" value="Genomic_DNA"/>
</dbReference>
<feature type="transmembrane region" description="Helical" evidence="7">
    <location>
        <begin position="143"/>
        <end position="161"/>
    </location>
</feature>
<dbReference type="PANTHER" id="PTHR30250">
    <property type="entry name" value="PST FAMILY PREDICTED COLANIC ACID TRANSPORTER"/>
    <property type="match status" value="1"/>
</dbReference>
<keyword evidence="2" id="KW-1003">Cell membrane</keyword>
<sequence length="432" mass="46970">MRRLSSRVLAIAAGEGVARVCNLLLMVFIARVFGVKAAGAYALALTVSLYLAHGTDFGLRHAGARLTAQHPKSYPVIVRFIQHRRMILAVLLSAAGCAYGAWGPVPQDARRMVSLYAIASVGYGFSVDWLAWGTQRFSLMSGWRALVSLIAMGITIGYAYFFHGSLLIIPLACGIAYVIADSLLWFGWARKLIAHPSQQQDGPALSFIPEKRATLMLGAALLLNQAFNSIDTLLLGGLTSSSQTGLYSAAYRILLLVLALYYLGMQALYPQLAATPKQERNLKTLRRPILIAAGIGIAAAAIMMMVRRPLIALMYGPSFAPSADLATPLLFAIPLDFVTSVFMTVMVAWDHSREVLIATITALTSNVLMNIYLIPRYGAMGAAYATPLSYIPFLIALVWQMRNASGEMQKLRAPEDTHQDRVEYSLSSGESS</sequence>
<evidence type="ECO:0000256" key="1">
    <source>
        <dbReference type="ARBA" id="ARBA00004651"/>
    </source>
</evidence>
<comment type="caution">
    <text evidence="8">The sequence shown here is derived from an EMBL/GenBank/DDBJ whole genome shotgun (WGS) entry which is preliminary data.</text>
</comment>
<evidence type="ECO:0000256" key="2">
    <source>
        <dbReference type="ARBA" id="ARBA00022475"/>
    </source>
</evidence>
<dbReference type="GO" id="GO:0005886">
    <property type="term" value="C:plasma membrane"/>
    <property type="evidence" value="ECO:0007669"/>
    <property type="project" value="UniProtKB-SubCell"/>
</dbReference>
<organism evidence="8 9">
    <name type="scientific">Silvibacterium bohemicum</name>
    <dbReference type="NCBI Taxonomy" id="1577686"/>
    <lineage>
        <taxon>Bacteria</taxon>
        <taxon>Pseudomonadati</taxon>
        <taxon>Acidobacteriota</taxon>
        <taxon>Terriglobia</taxon>
        <taxon>Terriglobales</taxon>
        <taxon>Acidobacteriaceae</taxon>
        <taxon>Silvibacterium</taxon>
    </lineage>
</organism>
<feature type="transmembrane region" description="Helical" evidence="7">
    <location>
        <begin position="167"/>
        <end position="188"/>
    </location>
</feature>
<evidence type="ECO:0000256" key="5">
    <source>
        <dbReference type="ARBA" id="ARBA00023136"/>
    </source>
</evidence>
<dbReference type="Proteomes" id="UP000538666">
    <property type="component" value="Unassembled WGS sequence"/>
</dbReference>
<feature type="transmembrane region" description="Helical" evidence="7">
    <location>
        <begin position="28"/>
        <end position="52"/>
    </location>
</feature>
<feature type="transmembrane region" description="Helical" evidence="7">
    <location>
        <begin position="114"/>
        <end position="131"/>
    </location>
</feature>
<evidence type="ECO:0000313" key="8">
    <source>
        <dbReference type="EMBL" id="MBB6146592.1"/>
    </source>
</evidence>